<name>A0A328NW11_9GAMM</name>
<evidence type="ECO:0000313" key="3">
    <source>
        <dbReference type="EMBL" id="RAO74577.1"/>
    </source>
</evidence>
<dbReference type="GO" id="GO:0005509">
    <property type="term" value="F:calcium ion binding"/>
    <property type="evidence" value="ECO:0007669"/>
    <property type="project" value="InterPro"/>
</dbReference>
<evidence type="ECO:0000259" key="2">
    <source>
        <dbReference type="PROSITE" id="PS50222"/>
    </source>
</evidence>
<feature type="chain" id="PRO_5016260749" description="EF-hand domain-containing protein" evidence="1">
    <location>
        <begin position="22"/>
        <end position="105"/>
    </location>
</feature>
<gene>
    <name evidence="3" type="ORF">CA260_19515</name>
</gene>
<dbReference type="InterPro" id="IPR011992">
    <property type="entry name" value="EF-hand-dom_pair"/>
</dbReference>
<dbReference type="Gene3D" id="1.10.238.10">
    <property type="entry name" value="EF-hand"/>
    <property type="match status" value="1"/>
</dbReference>
<protein>
    <recommendedName>
        <fullName evidence="2">EF-hand domain-containing protein</fullName>
    </recommendedName>
</protein>
<dbReference type="InterPro" id="IPR002048">
    <property type="entry name" value="EF_hand_dom"/>
</dbReference>
<organism evidence="3 4">
    <name type="scientific">Dyella jiangningensis</name>
    <dbReference type="NCBI Taxonomy" id="1379159"/>
    <lineage>
        <taxon>Bacteria</taxon>
        <taxon>Pseudomonadati</taxon>
        <taxon>Pseudomonadota</taxon>
        <taxon>Gammaproteobacteria</taxon>
        <taxon>Lysobacterales</taxon>
        <taxon>Rhodanobacteraceae</taxon>
        <taxon>Dyella</taxon>
    </lineage>
</organism>
<dbReference type="RefSeq" id="WP_111984753.1">
    <property type="nucleotide sequence ID" value="NZ_NFZS01000006.1"/>
</dbReference>
<dbReference type="AlphaFoldDB" id="A0A328NW11"/>
<dbReference type="Proteomes" id="UP000248926">
    <property type="component" value="Unassembled WGS sequence"/>
</dbReference>
<evidence type="ECO:0000313" key="4">
    <source>
        <dbReference type="Proteomes" id="UP000248926"/>
    </source>
</evidence>
<accession>A0A328NW11</accession>
<dbReference type="EMBL" id="NFZS01000006">
    <property type="protein sequence ID" value="RAO74577.1"/>
    <property type="molecule type" value="Genomic_DNA"/>
</dbReference>
<keyword evidence="1" id="KW-0732">Signal</keyword>
<feature type="signal peptide" evidence="1">
    <location>
        <begin position="1"/>
        <end position="21"/>
    </location>
</feature>
<dbReference type="PROSITE" id="PS50222">
    <property type="entry name" value="EF_HAND_2"/>
    <property type="match status" value="1"/>
</dbReference>
<evidence type="ECO:0000256" key="1">
    <source>
        <dbReference type="SAM" id="SignalP"/>
    </source>
</evidence>
<feature type="domain" description="EF-hand" evidence="2">
    <location>
        <begin position="30"/>
        <end position="65"/>
    </location>
</feature>
<dbReference type="SUPFAM" id="SSF47473">
    <property type="entry name" value="EF-hand"/>
    <property type="match status" value="1"/>
</dbReference>
<keyword evidence="4" id="KW-1185">Reference proteome</keyword>
<proteinExistence type="predicted"/>
<comment type="caution">
    <text evidence="3">The sequence shown here is derived from an EMBL/GenBank/DDBJ whole genome shotgun (WGS) entry which is preliminary data.</text>
</comment>
<sequence length="105" mass="11300">MRHTRLLVAVCALAVAASAHAQIGAGYLATQMDVAVKNFDIADKNHDGVLTKEEAEKGPVPFIRAHFDEIDKAKRGAVSKQDVFDYIRSMQKKPATAPAPASSSH</sequence>
<reference evidence="3 4" key="1">
    <citation type="journal article" date="2018" name="Genet. Mol. Biol.">
        <title>The genome sequence of Dyella jiangningensis FCAV SCS01 from a lignocellulose-decomposing microbial consortium metagenome reveals potential for biotechnological applications.</title>
        <authorList>
            <person name="Desiderato J.G."/>
            <person name="Alvarenga D.O."/>
            <person name="Constancio M.T.L."/>
            <person name="Alves L.M.C."/>
            <person name="Varani A.M."/>
        </authorList>
    </citation>
    <scope>NUCLEOTIDE SEQUENCE [LARGE SCALE GENOMIC DNA]</scope>
    <source>
        <strain evidence="3 4">FCAV SCS01</strain>
    </source>
</reference>
<dbReference type="OrthoDB" id="5955561at2"/>